<dbReference type="GO" id="GO:0030659">
    <property type="term" value="C:cytoplasmic vesicle membrane"/>
    <property type="evidence" value="ECO:0007669"/>
    <property type="project" value="TreeGrafter"/>
</dbReference>
<dbReference type="GO" id="GO:0006897">
    <property type="term" value="P:endocytosis"/>
    <property type="evidence" value="ECO:0007669"/>
    <property type="project" value="TreeGrafter"/>
</dbReference>
<reference evidence="10 11" key="1">
    <citation type="submission" date="2013-05" db="EMBL/GenBank/DDBJ databases">
        <title>Draft genome of the parasitic nematode Anyclostoma ceylanicum.</title>
        <authorList>
            <person name="Mitreva M."/>
        </authorList>
    </citation>
    <scope>NUCLEOTIDE SEQUENCE [LARGE SCALE GENOMIC DNA]</scope>
</reference>
<dbReference type="InterPro" id="IPR003392">
    <property type="entry name" value="PTHD_SSD"/>
</dbReference>
<keyword evidence="11" id="KW-1185">Reference proteome</keyword>
<evidence type="ECO:0000256" key="8">
    <source>
        <dbReference type="SAM" id="Phobius"/>
    </source>
</evidence>
<dbReference type="GO" id="GO:0005886">
    <property type="term" value="C:plasma membrane"/>
    <property type="evidence" value="ECO:0007669"/>
    <property type="project" value="TreeGrafter"/>
</dbReference>
<feature type="transmembrane region" description="Helical" evidence="8">
    <location>
        <begin position="849"/>
        <end position="872"/>
    </location>
</feature>
<organism evidence="10 11">
    <name type="scientific">Ancylostoma ceylanicum</name>
    <dbReference type="NCBI Taxonomy" id="53326"/>
    <lineage>
        <taxon>Eukaryota</taxon>
        <taxon>Metazoa</taxon>
        <taxon>Ecdysozoa</taxon>
        <taxon>Nematoda</taxon>
        <taxon>Chromadorea</taxon>
        <taxon>Rhabditida</taxon>
        <taxon>Rhabditina</taxon>
        <taxon>Rhabditomorpha</taxon>
        <taxon>Strongyloidea</taxon>
        <taxon>Ancylostomatidae</taxon>
        <taxon>Ancylostomatinae</taxon>
        <taxon>Ancylostoma</taxon>
    </lineage>
</organism>
<keyword evidence="3 8" id="KW-0812">Transmembrane</keyword>
<evidence type="ECO:0000256" key="2">
    <source>
        <dbReference type="ARBA" id="ARBA00005585"/>
    </source>
</evidence>
<dbReference type="PROSITE" id="PS50156">
    <property type="entry name" value="SSD"/>
    <property type="match status" value="1"/>
</dbReference>
<feature type="transmembrane region" description="Helical" evidence="8">
    <location>
        <begin position="49"/>
        <end position="70"/>
    </location>
</feature>
<dbReference type="AlphaFoldDB" id="A0A0D6M2A2"/>
<dbReference type="EMBL" id="KE124863">
    <property type="protein sequence ID" value="EPB76451.1"/>
    <property type="molecule type" value="Genomic_DNA"/>
</dbReference>
<feature type="transmembrane region" description="Helical" evidence="8">
    <location>
        <begin position="810"/>
        <end position="837"/>
    </location>
</feature>
<comment type="similarity">
    <text evidence="2">Belongs to the patched family.</text>
</comment>
<protein>
    <submittedName>
        <fullName evidence="10">Patched family protein</fullName>
    </submittedName>
</protein>
<dbReference type="Gene3D" id="1.20.1640.10">
    <property type="entry name" value="Multidrug efflux transporter AcrB transmembrane domain"/>
    <property type="match status" value="1"/>
</dbReference>
<keyword evidence="6" id="KW-0325">Glycoprotein</keyword>
<evidence type="ECO:0000256" key="1">
    <source>
        <dbReference type="ARBA" id="ARBA00004141"/>
    </source>
</evidence>
<dbReference type="Proteomes" id="UP000054495">
    <property type="component" value="Unassembled WGS sequence"/>
</dbReference>
<evidence type="ECO:0000313" key="11">
    <source>
        <dbReference type="Proteomes" id="UP000054495"/>
    </source>
</evidence>
<dbReference type="PANTHER" id="PTHR10796">
    <property type="entry name" value="PATCHED-RELATED"/>
    <property type="match status" value="1"/>
</dbReference>
<accession>A0A0D6M2A2</accession>
<dbReference type="InterPro" id="IPR051697">
    <property type="entry name" value="Patched_domain-protein"/>
</dbReference>
<dbReference type="InterPro" id="IPR000731">
    <property type="entry name" value="SSD"/>
</dbReference>
<dbReference type="PANTHER" id="PTHR10796:SF97">
    <property type="entry name" value="SSD DOMAIN-CONTAINING PROTEIN"/>
    <property type="match status" value="1"/>
</dbReference>
<evidence type="ECO:0000313" key="10">
    <source>
        <dbReference type="EMBL" id="EPB76451.1"/>
    </source>
</evidence>
<evidence type="ECO:0000256" key="7">
    <source>
        <dbReference type="SAM" id="MobiDB-lite"/>
    </source>
</evidence>
<feature type="domain" description="SSD" evidence="9">
    <location>
        <begin position="410"/>
        <end position="496"/>
    </location>
</feature>
<dbReference type="Pfam" id="PF02460">
    <property type="entry name" value="Patched"/>
    <property type="match status" value="1"/>
</dbReference>
<evidence type="ECO:0000259" key="9">
    <source>
        <dbReference type="PROSITE" id="PS50156"/>
    </source>
</evidence>
<sequence length="918" mass="104549">MEGGIRPKRQSILIGQRSLDVYGEPEQGPKFVVWVISVFRRWGFFIAEWPWTAIIICLIVSALSMVKIVLTPQRNEITGYTPYGARAKDEFLEYQNFFSSHGLPVAPYLFVVAKDNGSMIRPEYMRETVKILNYAMNNITMLNRVTGQNESFNQFCDSFCQLNEPIRQFYNGYLILTEPGAEPTSRIKLSYPISSVFGRTFSLQPNFFGVELYNDTDDAVPRLLGGPDIVDAMINGTDEVPELPRVTNMKSVKMLTMQFRAEHKPGWTDADVKEWEMKMTEVFERKYHSDIVKVYAYSQSYVEEEMVRGGIIMIPYLVVGFAIIYDQSTVHAPGELVQDSAGYHGLSHTSACVLDGFGWNVHLWDTMTFYAGLMSIVGRYEIGGDIVEKNRMEISIAENRVNIARHHRPLTVRVDSSYLMIHEWQRVTDHMRETPRKKDSVGHRMSEVLSEVGPAILISCLTNVFADLVGSFTSSPEITLLCTGNMLSMCMAFVYQRQPSKFHEATKPVISKFMRDYVEFMTTPVVYVGIFVIYVAYLVFSVYGITIINISLTATKLFATDSPLLELDQYRIKYQVPSYSMATVFVSNPGNLTESQRLHRINQFVEDMERLNGTWGESWGPVGSKYFMRDYAVFQQTFEDPSDEEFIEPDEEEESTTKAFIEATKFSEEKLRYFLKWPEYDYWAGFVKLRNGTHEGEEHLDRFFFTAGYHGEALSDWNQRGRMLHEWRKVVDNYSDFKPSVFHEDGVYLDLIDNMTTDTWQSVLGTLVCMAFVCFIFLNNLFTVAIASLSVLSICAALQEGPTSRPADRLANCLSSVAFPAVQAALSTILCVCSLLFVNLYMAQVFVKTMVLCVVLCNLHGLLFLPAILIMLDSIRWALRPKGAAAQPKVGPQKASRTKQKNARIAPEKSFVTDRPEV</sequence>
<dbReference type="GO" id="GO:0018996">
    <property type="term" value="P:molting cycle, collagen and cuticulin-based cuticle"/>
    <property type="evidence" value="ECO:0007669"/>
    <property type="project" value="TreeGrafter"/>
</dbReference>
<evidence type="ECO:0000256" key="6">
    <source>
        <dbReference type="ARBA" id="ARBA00023180"/>
    </source>
</evidence>
<feature type="transmembrane region" description="Helical" evidence="8">
    <location>
        <begin position="517"/>
        <end position="540"/>
    </location>
</feature>
<gene>
    <name evidence="10" type="ORF">ANCCEY_04435</name>
</gene>
<evidence type="ECO:0000256" key="4">
    <source>
        <dbReference type="ARBA" id="ARBA00022989"/>
    </source>
</evidence>
<evidence type="ECO:0000256" key="5">
    <source>
        <dbReference type="ARBA" id="ARBA00023136"/>
    </source>
</evidence>
<feature type="transmembrane region" description="Helical" evidence="8">
    <location>
        <begin position="770"/>
        <end position="798"/>
    </location>
</feature>
<proteinExistence type="inferred from homology"/>
<keyword evidence="5 8" id="KW-0472">Membrane</keyword>
<comment type="subcellular location">
    <subcellularLocation>
        <location evidence="1">Membrane</location>
        <topology evidence="1">Multi-pass membrane protein</topology>
    </subcellularLocation>
</comment>
<keyword evidence="4 8" id="KW-1133">Transmembrane helix</keyword>
<evidence type="ECO:0000256" key="3">
    <source>
        <dbReference type="ARBA" id="ARBA00022692"/>
    </source>
</evidence>
<name>A0A0D6M2A2_9BILA</name>
<dbReference type="SUPFAM" id="SSF82866">
    <property type="entry name" value="Multidrug efflux transporter AcrB transmembrane domain"/>
    <property type="match status" value="1"/>
</dbReference>
<feature type="region of interest" description="Disordered" evidence="7">
    <location>
        <begin position="883"/>
        <end position="918"/>
    </location>
</feature>